<evidence type="ECO:0000256" key="5">
    <source>
        <dbReference type="ARBA" id="ARBA00022679"/>
    </source>
</evidence>
<accession>A0A3A2ZCQ3</accession>
<dbReference type="EC" id="2.4.1.-" evidence="11"/>
<reference evidence="14" key="1">
    <citation type="submission" date="2017-02" db="EMBL/GenBank/DDBJ databases">
        <authorList>
            <person name="Tafer H."/>
            <person name="Lopandic K."/>
        </authorList>
    </citation>
    <scope>NUCLEOTIDE SEQUENCE [LARGE SCALE GENOMIC DNA]</scope>
    <source>
        <strain evidence="14">CBS 366.77</strain>
    </source>
</reference>
<evidence type="ECO:0000256" key="7">
    <source>
        <dbReference type="ARBA" id="ARBA00023136"/>
    </source>
</evidence>
<dbReference type="OrthoDB" id="421038at2759"/>
<keyword evidence="5 11" id="KW-0808">Transferase</keyword>
<keyword evidence="6 11" id="KW-0732">Signal</keyword>
<protein>
    <recommendedName>
        <fullName evidence="11">1,3-beta-glucanosyltransferase</fullName>
        <ecNumber evidence="11">2.4.1.-</ecNumber>
    </recommendedName>
</protein>
<feature type="chain" id="PRO_5017099293" description="1,3-beta-glucanosyltransferase" evidence="11">
    <location>
        <begin position="19"/>
        <end position="473"/>
    </location>
</feature>
<comment type="function">
    <text evidence="10">Splits internally a 1,3-beta-glucan molecule and transfers the newly generated reducing end (the donor) to the non-reducing end of another 1,3-beta-glucan molecule (the acceptor) forming a 1,3-beta linkage, resulting in the elongation of 1,3-beta-glucan chains in the cell wall. Involved in cell wall morphogenesis.</text>
</comment>
<evidence type="ECO:0000313" key="13">
    <source>
        <dbReference type="EMBL" id="RJE20716.1"/>
    </source>
</evidence>
<evidence type="ECO:0000256" key="11">
    <source>
        <dbReference type="RuleBase" id="RU361209"/>
    </source>
</evidence>
<dbReference type="GO" id="GO:0031505">
    <property type="term" value="P:fungal-type cell wall organization"/>
    <property type="evidence" value="ECO:0007669"/>
    <property type="project" value="TreeGrafter"/>
</dbReference>
<dbReference type="PANTHER" id="PTHR31468:SF4">
    <property type="entry name" value="1,3-BETA-GLUCANOSYLTRANSFERASE GAS3-RELATED"/>
    <property type="match status" value="1"/>
</dbReference>
<evidence type="ECO:0000256" key="9">
    <source>
        <dbReference type="ARBA" id="ARBA00023288"/>
    </source>
</evidence>
<keyword evidence="9 11" id="KW-0449">Lipoprotein</keyword>
<dbReference type="FunFam" id="3.20.20.80:FF:000032">
    <property type="entry name" value="1,3-beta-glucanosyltransferase"/>
    <property type="match status" value="1"/>
</dbReference>
<evidence type="ECO:0000256" key="10">
    <source>
        <dbReference type="ARBA" id="ARBA00025026"/>
    </source>
</evidence>
<comment type="similarity">
    <text evidence="2 11">Belongs to the glycosyl hydrolase 72 family.</text>
</comment>
<feature type="region of interest" description="Disordered" evidence="12">
    <location>
        <begin position="417"/>
        <end position="451"/>
    </location>
</feature>
<dbReference type="GO" id="GO:0042124">
    <property type="term" value="F:1,3-beta-glucanosyltransferase activity"/>
    <property type="evidence" value="ECO:0007669"/>
    <property type="project" value="TreeGrafter"/>
</dbReference>
<feature type="signal peptide" evidence="11">
    <location>
        <begin position="1"/>
        <end position="18"/>
    </location>
</feature>
<keyword evidence="7 11" id="KW-0472">Membrane</keyword>
<dbReference type="PANTHER" id="PTHR31468">
    <property type="entry name" value="1,3-BETA-GLUCANOSYLTRANSFERASE GAS1"/>
    <property type="match status" value="1"/>
</dbReference>
<dbReference type="AlphaFoldDB" id="A0A3A2ZCQ3"/>
<dbReference type="EMBL" id="MVGC01000282">
    <property type="protein sequence ID" value="RJE20716.1"/>
    <property type="molecule type" value="Genomic_DNA"/>
</dbReference>
<evidence type="ECO:0000256" key="3">
    <source>
        <dbReference type="ARBA" id="ARBA00022475"/>
    </source>
</evidence>
<keyword evidence="14" id="KW-1185">Reference proteome</keyword>
<evidence type="ECO:0000256" key="6">
    <source>
        <dbReference type="ARBA" id="ARBA00022729"/>
    </source>
</evidence>
<keyword evidence="3" id="KW-1003">Cell membrane</keyword>
<dbReference type="Pfam" id="PF03198">
    <property type="entry name" value="Glyco_hydro_72"/>
    <property type="match status" value="1"/>
</dbReference>
<dbReference type="InterPro" id="IPR004886">
    <property type="entry name" value="Glucanosyltransferase"/>
</dbReference>
<dbReference type="STRING" id="2070753.A0A3A2ZCQ3"/>
<gene>
    <name evidence="13" type="ORF">PHISCL_06937</name>
</gene>
<dbReference type="GO" id="GO:0098552">
    <property type="term" value="C:side of membrane"/>
    <property type="evidence" value="ECO:0007669"/>
    <property type="project" value="UniProtKB-KW"/>
</dbReference>
<evidence type="ECO:0000256" key="1">
    <source>
        <dbReference type="ARBA" id="ARBA00004609"/>
    </source>
</evidence>
<comment type="caution">
    <text evidence="13">The sequence shown here is derived from an EMBL/GenBank/DDBJ whole genome shotgun (WGS) entry which is preliminary data.</text>
</comment>
<dbReference type="SUPFAM" id="SSF51445">
    <property type="entry name" value="(Trans)glycosidases"/>
    <property type="match status" value="1"/>
</dbReference>
<dbReference type="Proteomes" id="UP000266188">
    <property type="component" value="Unassembled WGS sequence"/>
</dbReference>
<evidence type="ECO:0000256" key="4">
    <source>
        <dbReference type="ARBA" id="ARBA00022622"/>
    </source>
</evidence>
<proteinExistence type="inferred from homology"/>
<name>A0A3A2ZCQ3_9EURO</name>
<keyword evidence="8" id="KW-0325">Glycoprotein</keyword>
<evidence type="ECO:0000256" key="2">
    <source>
        <dbReference type="ARBA" id="ARBA00007528"/>
    </source>
</evidence>
<evidence type="ECO:0000313" key="14">
    <source>
        <dbReference type="Proteomes" id="UP000266188"/>
    </source>
</evidence>
<evidence type="ECO:0000256" key="8">
    <source>
        <dbReference type="ARBA" id="ARBA00023180"/>
    </source>
</evidence>
<organism evidence="13 14">
    <name type="scientific">Aspergillus sclerotialis</name>
    <dbReference type="NCBI Taxonomy" id="2070753"/>
    <lineage>
        <taxon>Eukaryota</taxon>
        <taxon>Fungi</taxon>
        <taxon>Dikarya</taxon>
        <taxon>Ascomycota</taxon>
        <taxon>Pezizomycotina</taxon>
        <taxon>Eurotiomycetes</taxon>
        <taxon>Eurotiomycetidae</taxon>
        <taxon>Eurotiales</taxon>
        <taxon>Aspergillaceae</taxon>
        <taxon>Aspergillus</taxon>
        <taxon>Aspergillus subgen. Polypaecilum</taxon>
    </lineage>
</organism>
<dbReference type="GO" id="GO:0071970">
    <property type="term" value="P:fungal-type cell wall (1-&gt;3)-beta-D-glucan biosynthetic process"/>
    <property type="evidence" value="ECO:0007669"/>
    <property type="project" value="TreeGrafter"/>
</dbReference>
<feature type="compositionally biased region" description="Low complexity" evidence="12">
    <location>
        <begin position="422"/>
        <end position="432"/>
    </location>
</feature>
<evidence type="ECO:0000256" key="12">
    <source>
        <dbReference type="SAM" id="MobiDB-lite"/>
    </source>
</evidence>
<dbReference type="GO" id="GO:0005886">
    <property type="term" value="C:plasma membrane"/>
    <property type="evidence" value="ECO:0007669"/>
    <property type="project" value="UniProtKB-SubCell"/>
</dbReference>
<comment type="subcellular location">
    <subcellularLocation>
        <location evidence="1 11">Cell membrane</location>
        <topology evidence="1 11">Lipid-anchor</topology>
        <topology evidence="1 11">GPI-anchor</topology>
    </subcellularLocation>
</comment>
<sequence length="473" mass="51775">MLFSHLLSLGALATTTLAVPSLVVDGKDFVNPKTKDRFQIIGVDYQPGGSSGFSKDKDPLSDKEACLRDAAIMQNLGINTIRIYNLSPSLNHDECASIFNAAGIYMILDVNSPLTGGSLDRTAPWESYNPKYFEEQVFAAIEAFSGYPNTLGFFAGNEVINEDSVRQVPAYIRAVQRDMKDYIKKHVDRAIPVGYSAADVRSILDDTAHYMMCELKNSTSSRSDFFGLNSYSWCGDSSYKKAGYDVLTEKFSNASLPVFFSEYGCNEVTPRIFTEVQALYSQEMSQAFSGGLIYEYTQEDNNYGLVKVNSSDTVTLLIDYANLQKQYEKLDMNRIESSNVTQTSVKPVECSSDLIKDKDFLNTFDIPKRLDKIQKLIDNGIDKPNKGKLVDVSSTKIPTTVYDHNGKKVNGLKLNVVSNDQSNSPGSNKSGGSSSGSGDGDGDSDSDKDNAGVKTSGSVFLGFLSVVVAAFLL</sequence>
<keyword evidence="4 11" id="KW-0336">GPI-anchor</keyword>
<dbReference type="Gene3D" id="3.20.20.80">
    <property type="entry name" value="Glycosidases"/>
    <property type="match status" value="1"/>
</dbReference>
<dbReference type="InterPro" id="IPR017853">
    <property type="entry name" value="GH"/>
</dbReference>